<reference evidence="1 2" key="1">
    <citation type="submission" date="2016-08" db="EMBL/GenBank/DDBJ databases">
        <authorList>
            <consortium name="Lentinula edodes genome sequencing consortium"/>
            <person name="Sakamoto Y."/>
            <person name="Nakade K."/>
            <person name="Sato S."/>
            <person name="Yoshida Y."/>
            <person name="Miyazaki K."/>
            <person name="Natsume S."/>
            <person name="Konno N."/>
        </authorList>
    </citation>
    <scope>NUCLEOTIDE SEQUENCE [LARGE SCALE GENOMIC DNA]</scope>
    <source>
        <strain evidence="1 2">NBRC 111202</strain>
    </source>
</reference>
<dbReference type="Gene3D" id="1.20.1280.50">
    <property type="match status" value="1"/>
</dbReference>
<keyword evidence="2" id="KW-1185">Reference proteome</keyword>
<proteinExistence type="predicted"/>
<sequence length="631" mass="70297">METVTNFPCHNHTGGNDIILCYQCDARVSTKNAMSTAMQLIHHRSACSCVSQLSDVQFSSEFNPNVELSPAEKAHVSHSLSDLQHLLDRHNFELARLRDVITFLSTSQEALARRMEDVKSLVAPINALPDEILAEILRMHFVAQMEVIRYRSYGRIRIPLGFTRVCRRWRAVALGSPRIWADVTAFGDMHVPANRGTDEPIFVRDLMKMFLLRSQHASLKVKLGLATSHVRTKSSSRIVAPLLLSQSTRWGEADVDVDLEGDDMIPNVLQNDGDVDFIMPGLHGSFPLLKHLALGGKFASTSQRWRWGEDPGAILRPPPAVCVQNASSLTHLTLNLRASLSPTEMARAINIPWHQIRTLRCNYSFGNLESLLRLCTDIQEVEVNAVFRASFFTSNNQLHHSSSDSQDDPYVCESLKRMSLNVALPSCTGVKGLLHHLRAPRLTSLDLTFIPSSSDSFPPSAIGSSPTSISTFLSDDLVSFFSRSRGHGQLTHLALRNVPKFDSCAETLITLFRNTPELQELRLEFQKTSDNPLDESDLIDYGDQGSCSLVNLFNELRSTPLLPTLTYMKIEHLSEAEFSSGLYSGRNLETEALFDMLETRREGLAIGSSSSSTVARLKEMHLGEELVSLVL</sequence>
<organism evidence="1 2">
    <name type="scientific">Lentinula edodes</name>
    <name type="common">Shiitake mushroom</name>
    <name type="synonym">Lentinus edodes</name>
    <dbReference type="NCBI Taxonomy" id="5353"/>
    <lineage>
        <taxon>Eukaryota</taxon>
        <taxon>Fungi</taxon>
        <taxon>Dikarya</taxon>
        <taxon>Basidiomycota</taxon>
        <taxon>Agaricomycotina</taxon>
        <taxon>Agaricomycetes</taxon>
        <taxon>Agaricomycetidae</taxon>
        <taxon>Agaricales</taxon>
        <taxon>Marasmiineae</taxon>
        <taxon>Omphalotaceae</taxon>
        <taxon>Lentinula</taxon>
    </lineage>
</organism>
<dbReference type="AlphaFoldDB" id="A0A1Q3EAQ4"/>
<protein>
    <submittedName>
        <fullName evidence="1">Uncharacterized protein</fullName>
    </submittedName>
</protein>
<comment type="caution">
    <text evidence="1">The sequence shown here is derived from an EMBL/GenBank/DDBJ whole genome shotgun (WGS) entry which is preliminary data.</text>
</comment>
<accession>A0A1Q3EAQ4</accession>
<evidence type="ECO:0000313" key="1">
    <source>
        <dbReference type="EMBL" id="GAW04282.1"/>
    </source>
</evidence>
<evidence type="ECO:0000313" key="2">
    <source>
        <dbReference type="Proteomes" id="UP000188533"/>
    </source>
</evidence>
<dbReference type="EMBL" id="BDGU01000184">
    <property type="protein sequence ID" value="GAW04282.1"/>
    <property type="molecule type" value="Genomic_DNA"/>
</dbReference>
<gene>
    <name evidence="1" type="ORF">LENED_006063</name>
</gene>
<name>A0A1Q3EAQ4_LENED</name>
<dbReference type="Proteomes" id="UP000188533">
    <property type="component" value="Unassembled WGS sequence"/>
</dbReference>
<reference evidence="1 2" key="2">
    <citation type="submission" date="2017-02" db="EMBL/GenBank/DDBJ databases">
        <title>A genome survey and senescence transcriptome analysis in Lentinula edodes.</title>
        <authorList>
            <person name="Sakamoto Y."/>
            <person name="Nakade K."/>
            <person name="Sato S."/>
            <person name="Yoshida Y."/>
            <person name="Miyazaki K."/>
            <person name="Natsume S."/>
            <person name="Konno N."/>
        </authorList>
    </citation>
    <scope>NUCLEOTIDE SEQUENCE [LARGE SCALE GENOMIC DNA]</scope>
    <source>
        <strain evidence="1 2">NBRC 111202</strain>
    </source>
</reference>
<dbReference type="STRING" id="5353.A0A1Q3EAQ4"/>